<proteinExistence type="predicted"/>
<reference evidence="2 3" key="1">
    <citation type="submission" date="2016-12" db="EMBL/GenBank/DDBJ databases">
        <title>The genome of dimorphic prosthecate Glycocaulis alkaliphilus 6b-8t, isolated from crude oil dictates its adaptability in petroleum environments.</title>
        <authorList>
            <person name="Wu X.-L."/>
            <person name="Geng S."/>
        </authorList>
    </citation>
    <scope>NUCLEOTIDE SEQUENCE [LARGE SCALE GENOMIC DNA]</scope>
    <source>
        <strain evidence="2 3">6B-8</strain>
    </source>
</reference>
<evidence type="ECO:0000313" key="2">
    <source>
        <dbReference type="EMBL" id="AZU05348.1"/>
    </source>
</evidence>
<sequence>MQKTLPARRAGVIIRSARGSPLIMSLTPRLRRSALLAGFCTTLALLAACANVPGETVCPERGQNTGSWPYCAPSDPGGGGGIMRDDRINPSGGRN</sequence>
<protein>
    <submittedName>
        <fullName evidence="2">Uncharacterized protein</fullName>
    </submittedName>
</protein>
<evidence type="ECO:0000256" key="1">
    <source>
        <dbReference type="SAM" id="MobiDB-lite"/>
    </source>
</evidence>
<dbReference type="EMBL" id="CP018911">
    <property type="protein sequence ID" value="AZU05348.1"/>
    <property type="molecule type" value="Genomic_DNA"/>
</dbReference>
<dbReference type="AlphaFoldDB" id="A0A3T0EDI2"/>
<accession>A0A3T0EDI2</accession>
<feature type="region of interest" description="Disordered" evidence="1">
    <location>
        <begin position="63"/>
        <end position="95"/>
    </location>
</feature>
<dbReference type="KEGG" id="gak:X907_2840"/>
<keyword evidence="3" id="KW-1185">Reference proteome</keyword>
<name>A0A3T0EDI2_9PROT</name>
<evidence type="ECO:0000313" key="3">
    <source>
        <dbReference type="Proteomes" id="UP000286954"/>
    </source>
</evidence>
<gene>
    <name evidence="2" type="ORF">X907_2840</name>
</gene>
<dbReference type="Proteomes" id="UP000286954">
    <property type="component" value="Chromosome"/>
</dbReference>
<organism evidence="2 3">
    <name type="scientific">Glycocaulis alkaliphilus</name>
    <dbReference type="NCBI Taxonomy" id="1434191"/>
    <lineage>
        <taxon>Bacteria</taxon>
        <taxon>Pseudomonadati</taxon>
        <taxon>Pseudomonadota</taxon>
        <taxon>Alphaproteobacteria</taxon>
        <taxon>Maricaulales</taxon>
        <taxon>Maricaulaceae</taxon>
        <taxon>Glycocaulis</taxon>
    </lineage>
</organism>